<gene>
    <name evidence="1" type="ORF">LPMP_355370</name>
</gene>
<accession>A0AC62A523</accession>
<proteinExistence type="predicted"/>
<dbReference type="EMBL" id="CP009404">
    <property type="protein sequence ID" value="XUY36859.1"/>
    <property type="molecule type" value="Genomic_DNA"/>
</dbReference>
<protein>
    <submittedName>
        <fullName evidence="1">Uncharacterized protein</fullName>
    </submittedName>
</protein>
<keyword evidence="2" id="KW-1185">Reference proteome</keyword>
<dbReference type="Proteomes" id="UP000063063">
    <property type="component" value="Chromosome 35"/>
</dbReference>
<name>A0AC62A523_LEIPA</name>
<evidence type="ECO:0000313" key="2">
    <source>
        <dbReference type="Proteomes" id="UP000063063"/>
    </source>
</evidence>
<sequence>MSFTEEVSDAPISITGEMWVCADSTGPSKVGAGRGLKNFITIEKDLFCAYSSRSAQSKQTKQVAFRSMKRVAWFTHRPTPPVRGSSASTTTAALRRRGSKDVLTVYYYLVLEFLRDNTCPGTVSLGKRERIVLCTDDQQDFLIWRKFADLYGSSLVHEGLVEGREKRSLKSQRNADGVPDHDDTTSSDDDGEGHGLSGGAVCRRSLDLWKNRCVALLNDFAHLSNPSLQVKSADIFEAPADCGGLSWDAHAESVLHAIEQGMHPLMKVVPAKSSEDRIVGLSSLLSSPSTTPASVLPGASATAAMVTHVDEMQSQADNLRMELRRFQEVTGEVGSLVEGSKLKATMMSPDTLHAYLERLRKVLMSSEPANNVATQRVDKTVTKTSVASADLAKLEGVCKAAVRSFTEKVSTNAIPLSEESNRQKAKQQEQEELPQRMETVVAVLLDELARATADVRSLKASLAQSTALAGPSQARNLSVELNELRRVLNRKELEVETLQQQNFDASRQTKQLSRRLEEVVFSYGDVAHDMLRSQYREYASLRSLFLPALCGEVPLDSSTATEASFAESSSFDGIREARRTSYSQVPSSGMQKLVISTAHLEAIQALEQERSAARERQRELEEVMRELEVLRQERDEEIANLKYNFLAAEEAWERDMAILQAKLSAVQSAVPQGVDLLSNALLTNHTTEKSGIAQKLTSTPLHATAAPVDVPESPLIVAQMAVKRQERLKELATLLGTTPNETSLEDDVAYQRLQAFYTWAREVVVPLSTTSSFEGSLLDMITSVVHAYQAVLQQASTIYTDTTSSKDDSSLNLADIMKNEHDQLEKLWKIIDEHLLTQELRNALVSSTQQPLEERAALSFSSPPTVAELDQLTPLIQHVSSNAALYSQLQLRSGELPLALYIQHLENKLEQLEQTLQQNDVQQKIIEDRSATHRPFPQNTSPHNDTIHLRGSLPGVEASPSEPCGAVVARAAAGAAERERVLRADLAAAEERQQAVESRLEAARTEQERVEADREELREGVADALAALGVEASPSEPCGAVVARAAAGAAERERVLRADLAAAEERQQVVESRLEAARTEQERVEADREELREGVADALAALGVEASPSEPCGAVVARAAAGAAERERVLRADLAAAEERQQAVESRLEAARTEQERVEADREELREGVADALAALGVEASPSEPCGAVVARAAAGAAERERVLRADLAAAEERQQAVESRLEAARTEQERVEADREELREGVADALAALGVEASPSEPCGAVVARAAAGAAERERVLRADLAAAEERQQVVESRLEAARTEQERVEADREELREGVADALAALGVEASPSEPCGAVVARAAAGAAERERVLRADLAAAEERQQVVESRLEAARTEQERVEADREELREGVADALAALGVEASPSEPCGAVVARAAAGAAERERVLRADLAAAEERQQAVESRLEAARTEQERVEADREELREGVADALAALGVEASPSEPCGAVVARAAAGAAERERVLRADLAAAEERQQAVESRLEAARTEQERVEADREELREGVADALAALGVEASPSEPCGAVVARAAAGAAERERVLRADLAAAEERQQAVESRLEAARTEQERVEADREELREGVADALAALGVEASPSEPCGAVVARAAAGAAERERVLRADLAAAEERQQVVESRLEAARTEQERVEADREELREGVADALAALGVEASPSEPCGAVVARAAAGAAERERVLRADLAAAEERQQAVESRLEAARTEQERVEADREELREGVADALAALGVEASPSEPCGAVVARAAAGAAERERVLRADLAAAEERQQAVESRLEAARTEQERVEADREELREGVADALAALGVEASPSEPCGAVVARAAAGAAERERVLRADLAAAEERQQAVESRLEAARTEQERVEADREELREGVADALAALGVEASPSEPCGAVVARAAAGAAERERVLRADLAAAEERQQAVESRLEAARTEQERVEADREELREGVADALAALGVEASPSEPCGAVVARAAAGAAERERVLRADLAAAEERQQAVESRLEAARTEQERVEADREELREGVADALAALGVEASPSEPCGAVVARAAAGAAERERVLRADLAAAEERQQAVESRLEAARTEQERVEADREELREGVADALAALGVEASPSEPCGAVVARAAAGAAERERVLRADLAAAEERQQAVESRLEAARTEQERVEADREELREGVADALAALGVEASPSEPCGAVVARAAAGAAERERVLRADLAAAEERQQVVESRLEAARTEQERVEADREELREGVADALAALGVEASPSEPCGAVVARAAAGAAERERVLRADLAAAEERQQAVESRLEAARTEQERVEADREELREGVADALAALGVEASPSEPCGAVVARAAAGAAERERVLRADLAAAEERQQVVESRLEAARTEQERVEADREELREGVADALAALGVEASPSEPCGAVVARAAAGAAERERVLRADLAAAEERQQAVESRLEAARTEQERVEADREELREGVADALAALGVEASPSEPCGAVVARAAAGAAERERVLRADLAAAEERQQAVESRLEAARTEQERVEADREELREGVADALAALGVEASPSEPCGAVVARAAAGAAERERVLRADLAAAEERQQAVESRLEAARTEQERVEADREELREGVADALAALGVEASPSEPCGAVVARAAAGAAERERVLRADLAAAEERQQAVESRLEAARTEQERVEADREELREGVADALAALGVEASPSEPCGAVVARAAAGAAERERVLRADLAAAEERQQAVESRLEAARTEQERVEADREELREGVADALAALGVEASPSEPCGAVVARAAAGAAERERVLRADLAAAEERQQAVESRLEAARTEQERVEADREELREGVADALAALGVEASPSEPCGAVVARAAAGAAERERVLRADLAAAEERQQVVESRLEAARTEQERVEADREELREGVADALAALGVEASPSEPCGAVVARAAAGAAERERVLRADLAAAEERQQAVESRLEAARTEQERVEADREELREGVADALAALGVEASPSEPCGAVVARAAAGAAERERVLRADLAAAEERQQAVESRLEAARTEQERVEADREELREGVADALAALGVEASPSEPCGAVVARAAAGAAERERVLRADLAAAEERQQVVESRLEAARTEQERVEADREELREGVADALAALGVEASPSEPCGAVVARAAAGAAERERVLRADLAAAEERQQAVESRLEAARTEQERVEADREELREGVADALAALGVEASPSEPCGAVVARAAAGAAERERVLRADLAAAEERQQVVESRLEAARTEQERVEADREELREGVADALAALGVEASPSEPCGAVVARAAAGAAERERVLRADLAAAEERQQAVESRLEAARTEQERVEADREELREGVADALAALGVEASPSEPCGAVVARAAAGAAERERVLRADLAAAEERQQAVESRLEAARTEQERVEADREELREGVADALAALGVEASPSEPCGAVVARAAAGAAERERVLRADLAAAEERQQVVESRLEAARTEQERVEADREELREGVADALAALGVEASPSEPCGAVVARAAAGAAERERVLRADLAAAEERQQVVESRLEAARTEQERVEADREELREGVADALAALGVEASPSEPCGAVVARAAAGAAERERVLRADLAAAEERQQAVESRLEAARTEQERGVVEGKQNGSECCDDLLSDLSELILRVIESKEVCGRDLIVLYVFSSSVVVCCSSTKSPSLLAGNIVGREDRELFRVKLQKLFVELRRLEALGMIPDGELLQYDAPTVSVCLGNLTDAVRDDKCDGESGELCDESLSPLTETLMEDTKALRCESCRALLREDSVSSLSVLWRECSTLIKDSLMTLQSELPHAKSAEFEWVSCRFNSLPVESGVRVACHEIVAMIYECVDSQRELMDIVKTTFETLVAVSESTGVHGAPNSGSDYVSFSEYSQLPQLAAQTCEEVVQLRHVASCEDALACATEERDALIRAVGVCCESLYSAISSTTLGKTSFRPGTATILTCDEATSALTDLTTLTSNLLHKYAHTMRQALALLTPLVGVASNTSTAASSVEVLAHVMEAVQILVEQMERCQLQVLLARQPNEDDVKARGWRQDQFPALCERSEEGGLPLVDKHEAQATLEAKVAPPQPNWVSVAEVWTRPTEAVGPTVRARDGSGLQHADVAEVLPLMRQATLLGLSTTAQEALQSRLSVILGACERCTVGNCCVEATVARKSLETDELLAAVRADEDSLERIRALVNEGKQLNTTMDVACEARGQPVTQAEHVATREQEEEFDIGVREAVGLVSCVRAATGEAKRLGEEVMLAQCCIKDMQVRLNRAGELKAFHVEDDGVCLEAVGRACSLEEALHVVAADCLECAKRSLESKEACRRCEIVQDWAVMMAGVSVGLHAEVMILQSRVVDLKAAVLESETRESSLLQRLNALLLSSGPLKTAVAAVAPSHKCDLESLEDVAIAMHAAAQLVRRQEGGIDKLLACSEKLKSDVDDLNDRLRGVLEERHASKSSLVSLEETHGRLQCRMGKLERQVYDTFSTVERLTTAVLGEGESRRLDKGTPADCLDGIAYLSDVLASRAEECDTVKAQLFAWKAEARDREESYLRTTASLSTLWKAFRTTLLPQLVDESADCRGGCGVAVASSDPVEFFPSESEARQAVEVVVETADRLRCAHDDLQAVYAVLRGHFGGDAASAVTDGTGAPQASVLSLSDNSTTFRHFDDTVKATLRLVNTAVNAKCSSLRGFIDHVVSDVLRDTPGCSQISFAALRPGAFVEWLHGLLTSLRTLRDSSDRHHNRARCLPAFMDALVETIHSYGGRVDVTSTGATDVLTSADATVPYRHDLAAVLEDWQAREQTAIVHGLQALLRRQEERVRTLTAEWQDVTAQYQRLSQEQAAAEEMVMELRRRVQFKVQEDYKLEESLRELDSHLDQQARELAMKYCADQDAIVRRFTVLRDQIHATVRPTTQLTASVMLPQTPRRGTTTPHS</sequence>
<reference evidence="1 2" key="1">
    <citation type="journal article" date="2015" name="Sci. Rep.">
        <title>The genome of Leishmania panamensis: insights into genomics of the L. (Viannia) subgenus.</title>
        <authorList>
            <person name="Llanes A."/>
            <person name="Restrepo C.M."/>
            <person name="Vecchio G.D."/>
            <person name="Anguizola F.J."/>
            <person name="Lleonart R."/>
        </authorList>
    </citation>
    <scope>NUCLEOTIDE SEQUENCE [LARGE SCALE GENOMIC DNA]</scope>
    <source>
        <strain evidence="1 2">MHOM/PA/94/PSC-1</strain>
    </source>
</reference>
<organism evidence="1 2">
    <name type="scientific">Leishmania panamensis</name>
    <dbReference type="NCBI Taxonomy" id="5679"/>
    <lineage>
        <taxon>Eukaryota</taxon>
        <taxon>Discoba</taxon>
        <taxon>Euglenozoa</taxon>
        <taxon>Kinetoplastea</taxon>
        <taxon>Metakinetoplastina</taxon>
        <taxon>Trypanosomatida</taxon>
        <taxon>Trypanosomatidae</taxon>
        <taxon>Leishmaniinae</taxon>
        <taxon>Leishmania</taxon>
        <taxon>Leishmania guyanensis species complex</taxon>
    </lineage>
</organism>
<evidence type="ECO:0000313" key="1">
    <source>
        <dbReference type="EMBL" id="XUY36859.1"/>
    </source>
</evidence>